<dbReference type="Proteomes" id="UP000276133">
    <property type="component" value="Unassembled WGS sequence"/>
</dbReference>
<proteinExistence type="predicted"/>
<keyword evidence="2" id="KW-1185">Reference proteome</keyword>
<comment type="caution">
    <text evidence="1">The sequence shown here is derived from an EMBL/GenBank/DDBJ whole genome shotgun (WGS) entry which is preliminary data.</text>
</comment>
<evidence type="ECO:0000313" key="2">
    <source>
        <dbReference type="Proteomes" id="UP000276133"/>
    </source>
</evidence>
<reference evidence="1 2" key="1">
    <citation type="journal article" date="2018" name="Sci. Rep.">
        <title>Genomic signatures of local adaptation to the degree of environmental predictability in rotifers.</title>
        <authorList>
            <person name="Franch-Gras L."/>
            <person name="Hahn C."/>
            <person name="Garcia-Roger E.M."/>
            <person name="Carmona M.J."/>
            <person name="Serra M."/>
            <person name="Gomez A."/>
        </authorList>
    </citation>
    <scope>NUCLEOTIDE SEQUENCE [LARGE SCALE GENOMIC DNA]</scope>
    <source>
        <strain evidence="1">HYR1</strain>
    </source>
</reference>
<gene>
    <name evidence="1" type="ORF">BpHYR1_023291</name>
</gene>
<dbReference type="AlphaFoldDB" id="A0A3M7QR16"/>
<evidence type="ECO:0000313" key="1">
    <source>
        <dbReference type="EMBL" id="RNA13723.1"/>
    </source>
</evidence>
<protein>
    <submittedName>
        <fullName evidence="1">Uncharacterized protein</fullName>
    </submittedName>
</protein>
<organism evidence="1 2">
    <name type="scientific">Brachionus plicatilis</name>
    <name type="common">Marine rotifer</name>
    <name type="synonym">Brachionus muelleri</name>
    <dbReference type="NCBI Taxonomy" id="10195"/>
    <lineage>
        <taxon>Eukaryota</taxon>
        <taxon>Metazoa</taxon>
        <taxon>Spiralia</taxon>
        <taxon>Gnathifera</taxon>
        <taxon>Rotifera</taxon>
        <taxon>Eurotatoria</taxon>
        <taxon>Monogononta</taxon>
        <taxon>Pseudotrocha</taxon>
        <taxon>Ploima</taxon>
        <taxon>Brachionidae</taxon>
        <taxon>Brachionus</taxon>
    </lineage>
</organism>
<accession>A0A3M7QR16</accession>
<dbReference type="EMBL" id="REGN01005337">
    <property type="protein sequence ID" value="RNA13723.1"/>
    <property type="molecule type" value="Genomic_DNA"/>
</dbReference>
<sequence>MILNLIFLYLNGSYQTVLIKLNLIATTKQIEWLDNKLIWLLHIKKLYAEKEIQEKINKIIFIYLFLNYNKKTIKILICGHLLKKRFLVIFFCGFLNKIGQVHKIIFFCARHFVVYSFNFQQFKTLPFI</sequence>
<name>A0A3M7QR16_BRAPC</name>